<dbReference type="Gene3D" id="2.170.15.10">
    <property type="entry name" value="Proaerolysin, chain A, domain 3"/>
    <property type="match status" value="1"/>
</dbReference>
<dbReference type="InterPro" id="IPR053237">
    <property type="entry name" value="Natterin_C"/>
</dbReference>
<comment type="similarity">
    <text evidence="1">Belongs to the aerolysin family.</text>
</comment>
<dbReference type="AlphaFoldDB" id="A0AAX6HYC0"/>
<protein>
    <submittedName>
        <fullName evidence="4">Natterin-3</fullName>
    </submittedName>
</protein>
<evidence type="ECO:0000313" key="4">
    <source>
        <dbReference type="EMBL" id="KAJ6846059.1"/>
    </source>
</evidence>
<dbReference type="EMBL" id="JANAVB010005599">
    <property type="protein sequence ID" value="KAJ6846059.1"/>
    <property type="molecule type" value="Genomic_DNA"/>
</dbReference>
<dbReference type="CDD" id="cd20216">
    <property type="entry name" value="PFM_HFR-2-like"/>
    <property type="match status" value="1"/>
</dbReference>
<sequence>MPSLPPFITLMADGIKAYITYRRFATSGSAIVFSGESHVYSTYAKIGVERGKTNPDLVHLRFCANNRYWARESDGGSWVVASSNQPEEDTSKLSCTLFRPTISTTSRGMQVTFHHVQSGRSVRMGSERHYLFVSTPAGGAQTFGVTDWDSLVILPKLVTFKGHNDKYLKSSWIQRHEYHQFSGDDGNKDETTYELMMMNDGRLSVRSNFFQKFWRRSPNWIWADATSSSTDDNDTMFWPVKIDDHTIVLRNLGNNMYCRSLTTEGKTNCLNASATTATREALLAVQEPVSSRDIYNVRYRLEDARIYDEEPFIAGEGSAVNQTGQRNTLAITVAYEDKHAYSYSNSWSLTAGISYKFTTGIPRINQHEFSVSSEVTKSWEWSKTTEDTKTASATYTAVVPPWTSVKVNYVGTKGKCDIPFSYTQRVRLSTTGKMVTTEHTDGVFMGVNAYNYHFDSSPLRASPSQSSCFVL</sequence>
<evidence type="ECO:0000256" key="2">
    <source>
        <dbReference type="ARBA" id="ARBA00023157"/>
    </source>
</evidence>
<dbReference type="PANTHER" id="PTHR39244:SF5">
    <property type="entry name" value="NATTERIN-3-LIKE"/>
    <property type="match status" value="1"/>
</dbReference>
<reference evidence="4" key="1">
    <citation type="journal article" date="2023" name="GigaByte">
        <title>Genome assembly of the bearded iris, Iris pallida Lam.</title>
        <authorList>
            <person name="Bruccoleri R.E."/>
            <person name="Oakeley E.J."/>
            <person name="Faust A.M.E."/>
            <person name="Altorfer M."/>
            <person name="Dessus-Babus S."/>
            <person name="Burckhardt D."/>
            <person name="Oertli M."/>
            <person name="Naumann U."/>
            <person name="Petersen F."/>
            <person name="Wong J."/>
        </authorList>
    </citation>
    <scope>NUCLEOTIDE SEQUENCE</scope>
    <source>
        <strain evidence="4">GSM-AAB239-AS_SAM_17_03QT</strain>
    </source>
</reference>
<dbReference type="PANTHER" id="PTHR39244">
    <property type="entry name" value="NATTERIN-4"/>
    <property type="match status" value="1"/>
</dbReference>
<proteinExistence type="inferred from homology"/>
<gene>
    <name evidence="4" type="ORF">M6B38_278450</name>
</gene>
<keyword evidence="2" id="KW-1015">Disulfide bond</keyword>
<dbReference type="SMART" id="SM00791">
    <property type="entry name" value="Agglutinin"/>
    <property type="match status" value="1"/>
</dbReference>
<dbReference type="Gene3D" id="2.80.10.50">
    <property type="match status" value="2"/>
</dbReference>
<accession>A0AAX6HYC0</accession>
<dbReference type="Proteomes" id="UP001140949">
    <property type="component" value="Unassembled WGS sequence"/>
</dbReference>
<keyword evidence="5" id="KW-1185">Reference proteome</keyword>
<evidence type="ECO:0000256" key="1">
    <source>
        <dbReference type="ARBA" id="ARBA00009831"/>
    </source>
</evidence>
<dbReference type="Pfam" id="PF01117">
    <property type="entry name" value="Aerolysin"/>
    <property type="match status" value="1"/>
</dbReference>
<name>A0AAX6HYC0_IRIPA</name>
<dbReference type="InterPro" id="IPR055267">
    <property type="entry name" value="Aerolysin-like_C"/>
</dbReference>
<dbReference type="Pfam" id="PF07468">
    <property type="entry name" value="Agglutinin"/>
    <property type="match status" value="2"/>
</dbReference>
<feature type="domain" description="Agglutinin" evidence="3">
    <location>
        <begin position="152"/>
        <end position="287"/>
    </location>
</feature>
<organism evidence="4 5">
    <name type="scientific">Iris pallida</name>
    <name type="common">Sweet iris</name>
    <dbReference type="NCBI Taxonomy" id="29817"/>
    <lineage>
        <taxon>Eukaryota</taxon>
        <taxon>Viridiplantae</taxon>
        <taxon>Streptophyta</taxon>
        <taxon>Embryophyta</taxon>
        <taxon>Tracheophyta</taxon>
        <taxon>Spermatophyta</taxon>
        <taxon>Magnoliopsida</taxon>
        <taxon>Liliopsida</taxon>
        <taxon>Asparagales</taxon>
        <taxon>Iridaceae</taxon>
        <taxon>Iridoideae</taxon>
        <taxon>Irideae</taxon>
        <taxon>Iris</taxon>
    </lineage>
</organism>
<comment type="caution">
    <text evidence="4">The sequence shown here is derived from an EMBL/GenBank/DDBJ whole genome shotgun (WGS) entry which is preliminary data.</text>
</comment>
<evidence type="ECO:0000313" key="5">
    <source>
        <dbReference type="Proteomes" id="UP001140949"/>
    </source>
</evidence>
<dbReference type="SUPFAM" id="SSF56973">
    <property type="entry name" value="Aerolisin/ETX pore-forming domain"/>
    <property type="match status" value="1"/>
</dbReference>
<reference evidence="4" key="2">
    <citation type="submission" date="2023-04" db="EMBL/GenBank/DDBJ databases">
        <authorList>
            <person name="Bruccoleri R.E."/>
            <person name="Oakeley E.J."/>
            <person name="Faust A.-M."/>
            <person name="Dessus-Babus S."/>
            <person name="Altorfer M."/>
            <person name="Burckhardt D."/>
            <person name="Oertli M."/>
            <person name="Naumann U."/>
            <person name="Petersen F."/>
            <person name="Wong J."/>
        </authorList>
    </citation>
    <scope>NUCLEOTIDE SEQUENCE</scope>
    <source>
        <strain evidence="4">GSM-AAB239-AS_SAM_17_03QT</strain>
        <tissue evidence="4">Leaf</tissue>
    </source>
</reference>
<evidence type="ECO:0000259" key="3">
    <source>
        <dbReference type="SMART" id="SM00791"/>
    </source>
</evidence>
<dbReference type="InterPro" id="IPR036242">
    <property type="entry name" value="Agglutinin_dom_sf"/>
</dbReference>
<dbReference type="InterPro" id="IPR008998">
    <property type="entry name" value="Agglutinin"/>
</dbReference>
<dbReference type="SUPFAM" id="SSF50382">
    <property type="entry name" value="Agglutinin"/>
    <property type="match status" value="2"/>
</dbReference>